<evidence type="ECO:0000313" key="2">
    <source>
        <dbReference type="EMBL" id="GAA3934750.1"/>
    </source>
</evidence>
<feature type="chain" id="PRO_5046064012" evidence="1">
    <location>
        <begin position="19"/>
        <end position="163"/>
    </location>
</feature>
<gene>
    <name evidence="2" type="ORF">GCM10022406_19030</name>
</gene>
<dbReference type="RefSeq" id="WP_345112904.1">
    <property type="nucleotide sequence ID" value="NZ_BAABDH010000035.1"/>
</dbReference>
<name>A0ABP7N1N7_9BACT</name>
<reference evidence="3" key="1">
    <citation type="journal article" date="2019" name="Int. J. Syst. Evol. Microbiol.">
        <title>The Global Catalogue of Microorganisms (GCM) 10K type strain sequencing project: providing services to taxonomists for standard genome sequencing and annotation.</title>
        <authorList>
            <consortium name="The Broad Institute Genomics Platform"/>
            <consortium name="The Broad Institute Genome Sequencing Center for Infectious Disease"/>
            <person name="Wu L."/>
            <person name="Ma J."/>
        </authorList>
    </citation>
    <scope>NUCLEOTIDE SEQUENCE [LARGE SCALE GENOMIC DNA]</scope>
    <source>
        <strain evidence="3">JCM 17214</strain>
    </source>
</reference>
<keyword evidence="3" id="KW-1185">Reference proteome</keyword>
<sequence>MKGFFILCFVLLTSTAFAQKVEVKADAILVDGVKYALIEQDGCKLMDTQCLYYLNSLDGKRQFAVKQMEFVDPATISDSHPDGRTLYLQFVFMGSGAKTEISFPTTLHLRAIDVARKVVKAKLFTDGSLSEQAASDFVTTNGIPFTERQKQLAGPKVILIDKN</sequence>
<comment type="caution">
    <text evidence="2">The sequence shown here is derived from an EMBL/GenBank/DDBJ whole genome shotgun (WGS) entry which is preliminary data.</text>
</comment>
<dbReference type="EMBL" id="BAABDH010000035">
    <property type="protein sequence ID" value="GAA3934750.1"/>
    <property type="molecule type" value="Genomic_DNA"/>
</dbReference>
<feature type="signal peptide" evidence="1">
    <location>
        <begin position="1"/>
        <end position="18"/>
    </location>
</feature>
<evidence type="ECO:0000313" key="3">
    <source>
        <dbReference type="Proteomes" id="UP001499909"/>
    </source>
</evidence>
<keyword evidence="1" id="KW-0732">Signal</keyword>
<evidence type="ECO:0000256" key="1">
    <source>
        <dbReference type="SAM" id="SignalP"/>
    </source>
</evidence>
<dbReference type="Proteomes" id="UP001499909">
    <property type="component" value="Unassembled WGS sequence"/>
</dbReference>
<accession>A0ABP7N1N7</accession>
<organism evidence="2 3">
    <name type="scientific">Hymenobacter algoricola</name>
    <dbReference type="NCBI Taxonomy" id="486267"/>
    <lineage>
        <taxon>Bacteria</taxon>
        <taxon>Pseudomonadati</taxon>
        <taxon>Bacteroidota</taxon>
        <taxon>Cytophagia</taxon>
        <taxon>Cytophagales</taxon>
        <taxon>Hymenobacteraceae</taxon>
        <taxon>Hymenobacter</taxon>
    </lineage>
</organism>
<proteinExistence type="predicted"/>
<protein>
    <submittedName>
        <fullName evidence="2">Uncharacterized protein</fullName>
    </submittedName>
</protein>